<evidence type="ECO:0000256" key="1">
    <source>
        <dbReference type="SAM" id="MobiDB-lite"/>
    </source>
</evidence>
<keyword evidence="4" id="KW-1185">Reference proteome</keyword>
<name>A0ABW4H1R2_9LACO</name>
<feature type="signal peptide" evidence="2">
    <location>
        <begin position="1"/>
        <end position="27"/>
    </location>
</feature>
<dbReference type="EMBL" id="JBHTOM010000003">
    <property type="protein sequence ID" value="MFD1548638.1"/>
    <property type="molecule type" value="Genomic_DNA"/>
</dbReference>
<feature type="compositionally biased region" description="Acidic residues" evidence="1">
    <location>
        <begin position="230"/>
        <end position="242"/>
    </location>
</feature>
<comment type="caution">
    <text evidence="3">The sequence shown here is derived from an EMBL/GenBank/DDBJ whole genome shotgun (WGS) entry which is preliminary data.</text>
</comment>
<evidence type="ECO:0000313" key="4">
    <source>
        <dbReference type="Proteomes" id="UP001597195"/>
    </source>
</evidence>
<dbReference type="Proteomes" id="UP001597195">
    <property type="component" value="Unassembled WGS sequence"/>
</dbReference>
<organism evidence="3 4">
    <name type="scientific">Levilactobacillus fuyuanensis</name>
    <dbReference type="NCBI Taxonomy" id="2486022"/>
    <lineage>
        <taxon>Bacteria</taxon>
        <taxon>Bacillati</taxon>
        <taxon>Bacillota</taxon>
        <taxon>Bacilli</taxon>
        <taxon>Lactobacillales</taxon>
        <taxon>Lactobacillaceae</taxon>
        <taxon>Levilactobacillus</taxon>
    </lineage>
</organism>
<keyword evidence="2" id="KW-0732">Signal</keyword>
<gene>
    <name evidence="3" type="ORF">ACFQ5T_02945</name>
</gene>
<sequence>MKKIIALALFAVSATSLSGMSVTTAQAAKHQHTVPKALQGKWNYQWKMDDVPGDYIYFNKKSLHAGKRTYKISYVTGSAKSRYTIHLKRKFAGSKTLTFKYKLREVDHHANVKSLSMSTKRYVDSSDALYIKGYLEDYKPSNFIKLSGTPDIFDSFVSGYTIPNAEVSISGDEEARTVADASGYFKISVEGNFDEYEFSGDDQLVIWSKGPKSNDTFKETFDLTANSDYSDYEDNDDGDDYSYETYDYNNDWN</sequence>
<reference evidence="4" key="1">
    <citation type="journal article" date="2019" name="Int. J. Syst. Evol. Microbiol.">
        <title>The Global Catalogue of Microorganisms (GCM) 10K type strain sequencing project: providing services to taxonomists for standard genome sequencing and annotation.</title>
        <authorList>
            <consortium name="The Broad Institute Genomics Platform"/>
            <consortium name="The Broad Institute Genome Sequencing Center for Infectious Disease"/>
            <person name="Wu L."/>
            <person name="Ma J."/>
        </authorList>
    </citation>
    <scope>NUCLEOTIDE SEQUENCE [LARGE SCALE GENOMIC DNA]</scope>
    <source>
        <strain evidence="4">CCM 8906</strain>
    </source>
</reference>
<accession>A0ABW4H1R2</accession>
<evidence type="ECO:0000313" key="3">
    <source>
        <dbReference type="EMBL" id="MFD1548638.1"/>
    </source>
</evidence>
<feature type="chain" id="PRO_5046715292" evidence="2">
    <location>
        <begin position="28"/>
        <end position="253"/>
    </location>
</feature>
<feature type="region of interest" description="Disordered" evidence="1">
    <location>
        <begin position="228"/>
        <end position="253"/>
    </location>
</feature>
<dbReference type="RefSeq" id="WP_125700265.1">
    <property type="nucleotide sequence ID" value="NZ_JBHTOM010000003.1"/>
</dbReference>
<protein>
    <submittedName>
        <fullName evidence="3">Uncharacterized protein</fullName>
    </submittedName>
</protein>
<proteinExistence type="predicted"/>
<evidence type="ECO:0000256" key="2">
    <source>
        <dbReference type="SAM" id="SignalP"/>
    </source>
</evidence>